<dbReference type="EMBL" id="JAJSOW010000107">
    <property type="protein sequence ID" value="KAI9157037.1"/>
    <property type="molecule type" value="Genomic_DNA"/>
</dbReference>
<sequence length="216" mass="23591">MIRNLDADISVIHVSYSNSLKGSSRRLPCQLFRLDTWKPLLNSWGGGSSSVARNQAPTDDGGNVQRTPVISNQQPRTTGGIKCFRYGEVGHRQSKCKAVGKRVLFAETNEENVAEIGDEPQFDDKEMTMEDLVEGDVGPLLMVRPALVTIDDKFTPDKVEERCHSVAAANKETSLCIGDHSATSLEVLKSGDIVDKHGAAMVTRRAFLTPCADESD</sequence>
<organism evidence="2 3">
    <name type="scientific">Acer negundo</name>
    <name type="common">Box elder</name>
    <dbReference type="NCBI Taxonomy" id="4023"/>
    <lineage>
        <taxon>Eukaryota</taxon>
        <taxon>Viridiplantae</taxon>
        <taxon>Streptophyta</taxon>
        <taxon>Embryophyta</taxon>
        <taxon>Tracheophyta</taxon>
        <taxon>Spermatophyta</taxon>
        <taxon>Magnoliopsida</taxon>
        <taxon>eudicotyledons</taxon>
        <taxon>Gunneridae</taxon>
        <taxon>Pentapetalae</taxon>
        <taxon>rosids</taxon>
        <taxon>malvids</taxon>
        <taxon>Sapindales</taxon>
        <taxon>Sapindaceae</taxon>
        <taxon>Hippocastanoideae</taxon>
        <taxon>Acereae</taxon>
        <taxon>Acer</taxon>
    </lineage>
</organism>
<evidence type="ECO:0000313" key="3">
    <source>
        <dbReference type="Proteomes" id="UP001064489"/>
    </source>
</evidence>
<comment type="caution">
    <text evidence="2">The sequence shown here is derived from an EMBL/GenBank/DDBJ whole genome shotgun (WGS) entry which is preliminary data.</text>
</comment>
<feature type="region of interest" description="Disordered" evidence="1">
    <location>
        <begin position="48"/>
        <end position="76"/>
    </location>
</feature>
<evidence type="ECO:0000256" key="1">
    <source>
        <dbReference type="SAM" id="MobiDB-lite"/>
    </source>
</evidence>
<proteinExistence type="predicted"/>
<keyword evidence="3" id="KW-1185">Reference proteome</keyword>
<protein>
    <submittedName>
        <fullName evidence="2">Uncharacterized protein</fullName>
    </submittedName>
</protein>
<reference evidence="2" key="2">
    <citation type="submission" date="2023-02" db="EMBL/GenBank/DDBJ databases">
        <authorList>
            <person name="Swenson N.G."/>
            <person name="Wegrzyn J.L."/>
            <person name="Mcevoy S.L."/>
        </authorList>
    </citation>
    <scope>NUCLEOTIDE SEQUENCE</scope>
    <source>
        <strain evidence="2">91603</strain>
        <tissue evidence="2">Leaf</tissue>
    </source>
</reference>
<evidence type="ECO:0000313" key="2">
    <source>
        <dbReference type="EMBL" id="KAI9157037.1"/>
    </source>
</evidence>
<reference evidence="2" key="1">
    <citation type="journal article" date="2022" name="Plant J.">
        <title>Strategies of tolerance reflected in two North American maple genomes.</title>
        <authorList>
            <person name="McEvoy S.L."/>
            <person name="Sezen U.U."/>
            <person name="Trouern-Trend A."/>
            <person name="McMahon S.M."/>
            <person name="Schaberg P.G."/>
            <person name="Yang J."/>
            <person name="Wegrzyn J.L."/>
            <person name="Swenson N.G."/>
        </authorList>
    </citation>
    <scope>NUCLEOTIDE SEQUENCE</scope>
    <source>
        <strain evidence="2">91603</strain>
    </source>
</reference>
<dbReference type="Proteomes" id="UP001064489">
    <property type="component" value="Chromosome 12"/>
</dbReference>
<feature type="compositionally biased region" description="Polar residues" evidence="1">
    <location>
        <begin position="64"/>
        <end position="76"/>
    </location>
</feature>
<dbReference type="AlphaFoldDB" id="A0AAD5NHF1"/>
<accession>A0AAD5NHF1</accession>
<gene>
    <name evidence="2" type="ORF">LWI28_015897</name>
</gene>
<name>A0AAD5NHF1_ACENE</name>